<protein>
    <submittedName>
        <fullName evidence="1">Uncharacterized protein</fullName>
    </submittedName>
</protein>
<dbReference type="EMBL" id="JAAGME010000114">
    <property type="protein sequence ID" value="NEB65828.1"/>
    <property type="molecule type" value="Genomic_DNA"/>
</dbReference>
<evidence type="ECO:0000313" key="2">
    <source>
        <dbReference type="Proteomes" id="UP000471648"/>
    </source>
</evidence>
<organism evidence="1 2">
    <name type="scientific">Streptomyces microflavus</name>
    <name type="common">Streptomyces lipmanii</name>
    <dbReference type="NCBI Taxonomy" id="1919"/>
    <lineage>
        <taxon>Bacteria</taxon>
        <taxon>Bacillati</taxon>
        <taxon>Actinomycetota</taxon>
        <taxon>Actinomycetes</taxon>
        <taxon>Kitasatosporales</taxon>
        <taxon>Streptomycetaceae</taxon>
        <taxon>Streptomyces</taxon>
    </lineage>
</organism>
<comment type="caution">
    <text evidence="1">The sequence shown here is derived from an EMBL/GenBank/DDBJ whole genome shotgun (WGS) entry which is preliminary data.</text>
</comment>
<dbReference type="Proteomes" id="UP000471648">
    <property type="component" value="Unassembled WGS sequence"/>
</dbReference>
<name>A0A6N9V3L4_STRMI</name>
<sequence length="71" mass="7292">MTAGSVALNHLGTQPHTFQAARRLRGQRRIHGDSHGTRTTPPGAVCAIHAGGTARTEQVATTRSCGSATGS</sequence>
<accession>A0A6N9V3L4</accession>
<gene>
    <name evidence="1" type="ORF">G3I39_01895</name>
</gene>
<evidence type="ECO:0000313" key="1">
    <source>
        <dbReference type="EMBL" id="NEB65828.1"/>
    </source>
</evidence>
<dbReference type="AlphaFoldDB" id="A0A6N9V3L4"/>
<dbReference type="RefSeq" id="WP_164355952.1">
    <property type="nucleotide sequence ID" value="NZ_JAAGME010000114.1"/>
</dbReference>
<reference evidence="1 2" key="1">
    <citation type="submission" date="2020-01" db="EMBL/GenBank/DDBJ databases">
        <title>Insect and environment-associated Actinomycetes.</title>
        <authorList>
            <person name="Currrie C."/>
            <person name="Chevrette M."/>
            <person name="Carlson C."/>
            <person name="Stubbendieck R."/>
            <person name="Wendt-Pienkowski E."/>
        </authorList>
    </citation>
    <scope>NUCLEOTIDE SEQUENCE [LARGE SCALE GENOMIC DNA]</scope>
    <source>
        <strain evidence="1 2">SID14438</strain>
    </source>
</reference>
<proteinExistence type="predicted"/>